<dbReference type="KEGG" id="kal:KALB_1147"/>
<dbReference type="STRING" id="1449976.KALB_1147"/>
<organism evidence="1 2">
    <name type="scientific">Kutzneria albida DSM 43870</name>
    <dbReference type="NCBI Taxonomy" id="1449976"/>
    <lineage>
        <taxon>Bacteria</taxon>
        <taxon>Bacillati</taxon>
        <taxon>Actinomycetota</taxon>
        <taxon>Actinomycetes</taxon>
        <taxon>Pseudonocardiales</taxon>
        <taxon>Pseudonocardiaceae</taxon>
        <taxon>Kutzneria</taxon>
    </lineage>
</organism>
<dbReference type="Proteomes" id="UP000019225">
    <property type="component" value="Chromosome"/>
</dbReference>
<name>W5W148_9PSEU</name>
<protein>
    <submittedName>
        <fullName evidence="1">Uncharacterized protein</fullName>
    </submittedName>
</protein>
<dbReference type="AlphaFoldDB" id="W5W148"/>
<dbReference type="RefSeq" id="WP_158510714.1">
    <property type="nucleotide sequence ID" value="NZ_CP007155.1"/>
</dbReference>
<proteinExistence type="predicted"/>
<evidence type="ECO:0000313" key="1">
    <source>
        <dbReference type="EMBL" id="AHH94520.1"/>
    </source>
</evidence>
<dbReference type="HOGENOM" id="CLU_3169285_0_0_11"/>
<reference evidence="1 2" key="1">
    <citation type="journal article" date="2014" name="BMC Genomics">
        <title>Complete genome sequence of producer of the glycopeptide antibiotic Aculeximycin Kutzneria albida DSM 43870T, a representative of minor genus of Pseudonocardiaceae.</title>
        <authorList>
            <person name="Rebets Y."/>
            <person name="Tokovenko B."/>
            <person name="Lushchyk I."/>
            <person name="Ruckert C."/>
            <person name="Zaburannyi N."/>
            <person name="Bechthold A."/>
            <person name="Kalinowski J."/>
            <person name="Luzhetskyy A."/>
        </authorList>
    </citation>
    <scope>NUCLEOTIDE SEQUENCE [LARGE SCALE GENOMIC DNA]</scope>
    <source>
        <strain evidence="1">DSM 43870</strain>
    </source>
</reference>
<gene>
    <name evidence="1" type="ORF">KALB_1147</name>
</gene>
<dbReference type="OrthoDB" id="4529782at2"/>
<dbReference type="EMBL" id="CP007155">
    <property type="protein sequence ID" value="AHH94520.1"/>
    <property type="molecule type" value="Genomic_DNA"/>
</dbReference>
<accession>W5W148</accession>
<sequence>MEDKVRQTYSHVAAAVEARLLQCLQDRWDKAVLNSTGEFDTAWRKAA</sequence>
<evidence type="ECO:0000313" key="2">
    <source>
        <dbReference type="Proteomes" id="UP000019225"/>
    </source>
</evidence>
<keyword evidence="2" id="KW-1185">Reference proteome</keyword>